<dbReference type="OrthoDB" id="9779889at2"/>
<dbReference type="GeneID" id="90766596"/>
<dbReference type="CDD" id="cd06257">
    <property type="entry name" value="DnaJ"/>
    <property type="match status" value="1"/>
</dbReference>
<dbReference type="AlphaFoldDB" id="A0A4P6V0U6"/>
<sequence>MRDPYAVLGVSKTASAAEIKSAFRKLAKKYHPDANPDNAKAKERFAEVSRAYEIVGDEAKRKRFDRGEIDAEGNERFHGYPGGDGFTGADGFEDLFGGRARSQARAGGFDAEDILKTVFGGAFGGPQGGRTSRTFTGADINDIFGDPVAGAHPGARQAQPTKGRDIEVTLNVPVADAIVAGKVKLTLKDGRTVAVQLPKGVENGQVIRLKGQGETGPAGHRGDVLAKVRIRTQPGVRIDGRDLYLDAPVDLGTAVTGGKATIETPEGRKIAVKIAPWTSSGQTLRVPGRGLPDKAGKRGDLYAVVQVMLDEADREKLEALYASQKAGT</sequence>
<dbReference type="Proteomes" id="UP000293719">
    <property type="component" value="Chromosome"/>
</dbReference>
<dbReference type="KEGG" id="rpod:E0E05_04745"/>
<dbReference type="SMART" id="SM00271">
    <property type="entry name" value="DnaJ"/>
    <property type="match status" value="1"/>
</dbReference>
<dbReference type="GO" id="GO:0042026">
    <property type="term" value="P:protein refolding"/>
    <property type="evidence" value="ECO:0007669"/>
    <property type="project" value="TreeGrafter"/>
</dbReference>
<name>A0A4P6V0U6_9HYPH</name>
<dbReference type="SUPFAM" id="SSF49493">
    <property type="entry name" value="HSP40/DnaJ peptide-binding domain"/>
    <property type="match status" value="2"/>
</dbReference>
<dbReference type="Gene3D" id="1.10.287.110">
    <property type="entry name" value="DnaJ domain"/>
    <property type="match status" value="1"/>
</dbReference>
<dbReference type="PROSITE" id="PS50076">
    <property type="entry name" value="DNAJ_2"/>
    <property type="match status" value="1"/>
</dbReference>
<evidence type="ECO:0000313" key="3">
    <source>
        <dbReference type="EMBL" id="QBK29970.1"/>
    </source>
</evidence>
<dbReference type="EMBL" id="CP036532">
    <property type="protein sequence ID" value="QBK29970.1"/>
    <property type="molecule type" value="Genomic_DNA"/>
</dbReference>
<dbReference type="InterPro" id="IPR008971">
    <property type="entry name" value="HSP40/DnaJ_pept-bd"/>
</dbReference>
<accession>A0A4P6V0U6</accession>
<keyword evidence="1" id="KW-0143">Chaperone</keyword>
<dbReference type="InterPro" id="IPR001623">
    <property type="entry name" value="DnaJ_domain"/>
</dbReference>
<evidence type="ECO:0000313" key="4">
    <source>
        <dbReference type="Proteomes" id="UP000293719"/>
    </source>
</evidence>
<dbReference type="Pfam" id="PF00226">
    <property type="entry name" value="DnaJ"/>
    <property type="match status" value="1"/>
</dbReference>
<dbReference type="GO" id="GO:0051082">
    <property type="term" value="F:unfolded protein binding"/>
    <property type="evidence" value="ECO:0007669"/>
    <property type="project" value="InterPro"/>
</dbReference>
<protein>
    <submittedName>
        <fullName evidence="3">J domain-containing protein</fullName>
    </submittedName>
</protein>
<evidence type="ECO:0000256" key="1">
    <source>
        <dbReference type="ARBA" id="ARBA00023186"/>
    </source>
</evidence>
<gene>
    <name evidence="3" type="ORF">E0E05_04745</name>
</gene>
<dbReference type="PANTHER" id="PTHR43096">
    <property type="entry name" value="DNAJ HOMOLOG 1, MITOCHONDRIAL-RELATED"/>
    <property type="match status" value="1"/>
</dbReference>
<dbReference type="PRINTS" id="PR00625">
    <property type="entry name" value="JDOMAIN"/>
</dbReference>
<dbReference type="Gene3D" id="2.60.260.20">
    <property type="entry name" value="Urease metallochaperone UreE, N-terminal domain"/>
    <property type="match status" value="2"/>
</dbReference>
<dbReference type="SUPFAM" id="SSF46565">
    <property type="entry name" value="Chaperone J-domain"/>
    <property type="match status" value="1"/>
</dbReference>
<dbReference type="InterPro" id="IPR002939">
    <property type="entry name" value="DnaJ_C"/>
</dbReference>
<organism evidence="3 4">
    <name type="scientific">Roseitalea porphyridii</name>
    <dbReference type="NCBI Taxonomy" id="1852022"/>
    <lineage>
        <taxon>Bacteria</taxon>
        <taxon>Pseudomonadati</taxon>
        <taxon>Pseudomonadota</taxon>
        <taxon>Alphaproteobacteria</taxon>
        <taxon>Hyphomicrobiales</taxon>
        <taxon>Ahrensiaceae</taxon>
        <taxon>Roseitalea</taxon>
    </lineage>
</organism>
<keyword evidence="4" id="KW-1185">Reference proteome</keyword>
<dbReference type="InterPro" id="IPR036869">
    <property type="entry name" value="J_dom_sf"/>
</dbReference>
<dbReference type="CDD" id="cd10747">
    <property type="entry name" value="DnaJ_C"/>
    <property type="match status" value="1"/>
</dbReference>
<dbReference type="Pfam" id="PF01556">
    <property type="entry name" value="DnaJ_C"/>
    <property type="match status" value="1"/>
</dbReference>
<evidence type="ECO:0000259" key="2">
    <source>
        <dbReference type="PROSITE" id="PS50076"/>
    </source>
</evidence>
<dbReference type="GO" id="GO:0005737">
    <property type="term" value="C:cytoplasm"/>
    <property type="evidence" value="ECO:0007669"/>
    <property type="project" value="TreeGrafter"/>
</dbReference>
<feature type="domain" description="J" evidence="2">
    <location>
        <begin position="3"/>
        <end position="68"/>
    </location>
</feature>
<reference evidence="3 4" key="1">
    <citation type="journal article" date="2017" name="Int. J. Syst. Evol. Microbiol.">
        <title>Roseitalea porphyridii gen. nov., sp. nov., isolated from a red alga, and reclassification of Hoeflea suaedae Chung et al. 2013 as Pseudohoeflea suaedae gen. nov., comb. nov.</title>
        <authorList>
            <person name="Hyeon J.W."/>
            <person name="Jeong S.E."/>
            <person name="Baek K."/>
            <person name="Jeon C.O."/>
        </authorList>
    </citation>
    <scope>NUCLEOTIDE SEQUENCE [LARGE SCALE GENOMIC DNA]</scope>
    <source>
        <strain evidence="3 4">MA7-20</strain>
    </source>
</reference>
<proteinExistence type="predicted"/>
<dbReference type="PANTHER" id="PTHR43096:SF52">
    <property type="entry name" value="DNAJ HOMOLOG 1, MITOCHONDRIAL-RELATED"/>
    <property type="match status" value="1"/>
</dbReference>
<dbReference type="RefSeq" id="WP_131615677.1">
    <property type="nucleotide sequence ID" value="NZ_CP036532.1"/>
</dbReference>